<dbReference type="Pfam" id="PF02838">
    <property type="entry name" value="Glyco_hydro_20b"/>
    <property type="match status" value="1"/>
</dbReference>
<dbReference type="CDD" id="cd06563">
    <property type="entry name" value="GH20_chitobiase-like"/>
    <property type="match status" value="1"/>
</dbReference>
<dbReference type="SUPFAM" id="SSF49785">
    <property type="entry name" value="Galactose-binding domain-like"/>
    <property type="match status" value="1"/>
</dbReference>
<comment type="caution">
    <text evidence="9">The sequence shown here is derived from an EMBL/GenBank/DDBJ whole genome shotgun (WGS) entry which is preliminary data.</text>
</comment>
<organism evidence="9 10">
    <name type="scientific">Coprobacter tertius</name>
    <dbReference type="NCBI Taxonomy" id="2944915"/>
    <lineage>
        <taxon>Bacteria</taxon>
        <taxon>Pseudomonadati</taxon>
        <taxon>Bacteroidota</taxon>
        <taxon>Bacteroidia</taxon>
        <taxon>Bacteroidales</taxon>
        <taxon>Barnesiellaceae</taxon>
        <taxon>Coprobacter</taxon>
    </lineage>
</organism>
<feature type="domain" description="Glycoside hydrolase family 20 catalytic" evidence="6">
    <location>
        <begin position="151"/>
        <end position="493"/>
    </location>
</feature>
<evidence type="ECO:0000256" key="4">
    <source>
        <dbReference type="ARBA" id="ARBA00022801"/>
    </source>
</evidence>
<dbReference type="InterPro" id="IPR015883">
    <property type="entry name" value="Glyco_hydro_20_cat"/>
</dbReference>
<dbReference type="InterPro" id="IPR017853">
    <property type="entry name" value="GH"/>
</dbReference>
<dbReference type="Gene3D" id="2.60.120.260">
    <property type="entry name" value="Galactose-binding domain-like"/>
    <property type="match status" value="1"/>
</dbReference>
<evidence type="ECO:0000256" key="2">
    <source>
        <dbReference type="ARBA" id="ARBA00006285"/>
    </source>
</evidence>
<keyword evidence="10" id="KW-1185">Reference proteome</keyword>
<dbReference type="PANTHER" id="PTHR22600">
    <property type="entry name" value="BETA-HEXOSAMINIDASE"/>
    <property type="match status" value="1"/>
</dbReference>
<dbReference type="InterPro" id="IPR008979">
    <property type="entry name" value="Galactose-bd-like_sf"/>
</dbReference>
<dbReference type="Pfam" id="PF13290">
    <property type="entry name" value="CHB_HEX_C_1"/>
    <property type="match status" value="1"/>
</dbReference>
<feature type="domain" description="GH29D-like beta-sandwich" evidence="8">
    <location>
        <begin position="538"/>
        <end position="591"/>
    </location>
</feature>
<dbReference type="InterPro" id="IPR029018">
    <property type="entry name" value="Hex-like_dom2"/>
</dbReference>
<dbReference type="PRINTS" id="PR00738">
    <property type="entry name" value="GLHYDRLASE20"/>
</dbReference>
<dbReference type="SUPFAM" id="SSF55545">
    <property type="entry name" value="beta-N-acetylhexosaminidase-like domain"/>
    <property type="match status" value="1"/>
</dbReference>
<reference evidence="9 10" key="1">
    <citation type="submission" date="2022-07" db="EMBL/GenBank/DDBJ databases">
        <title>Fecal culturing of patients with breast cancer.</title>
        <authorList>
            <person name="Teng N.M.Y."/>
            <person name="Kiu R."/>
            <person name="Evans R."/>
            <person name="Baker D.J."/>
            <person name="Zenner C."/>
            <person name="Robinson S.D."/>
            <person name="Hall L.J."/>
        </authorList>
    </citation>
    <scope>NUCLEOTIDE SEQUENCE [LARGE SCALE GENOMIC DNA]</scope>
    <source>
        <strain evidence="9 10">LH1063</strain>
    </source>
</reference>
<evidence type="ECO:0000313" key="9">
    <source>
        <dbReference type="EMBL" id="MCP9610546.1"/>
    </source>
</evidence>
<evidence type="ECO:0000256" key="3">
    <source>
        <dbReference type="ARBA" id="ARBA00012663"/>
    </source>
</evidence>
<protein>
    <recommendedName>
        <fullName evidence="3">beta-N-acetylhexosaminidase</fullName>
        <ecNumber evidence="3">3.2.1.52</ecNumber>
    </recommendedName>
</protein>
<dbReference type="InterPro" id="IPR025705">
    <property type="entry name" value="Beta_hexosaminidase_sua/sub"/>
</dbReference>
<comment type="similarity">
    <text evidence="2">Belongs to the glycosyl hydrolase 20 family.</text>
</comment>
<evidence type="ECO:0000259" key="6">
    <source>
        <dbReference type="Pfam" id="PF00728"/>
    </source>
</evidence>
<dbReference type="Gene3D" id="3.20.20.80">
    <property type="entry name" value="Glycosidases"/>
    <property type="match status" value="1"/>
</dbReference>
<dbReference type="PANTHER" id="PTHR22600:SF57">
    <property type="entry name" value="BETA-N-ACETYLHEXOSAMINIDASE"/>
    <property type="match status" value="1"/>
</dbReference>
<dbReference type="EC" id="3.2.1.52" evidence="3"/>
<dbReference type="Proteomes" id="UP001205603">
    <property type="component" value="Unassembled WGS sequence"/>
</dbReference>
<sequence>MNKKGFFFILLLITGSFPVISQGTSGLFLIPYPQELKTSAGYFSHPSPAICFSEVTPIEKDRLLDVLYRIWPDSILTEEYKKNASVHIQKIKEKTGEKVGSYALDITPDLILIKADNDEGLYYGVQTLLQIARSTSPAKLPAIHIKDIPRFAYRGMHLDVSRHFFDKEFIKKQLDVMASYKLNRFHWHLTDGAGWRIHIGKYPLLTEVAAWRPQHTWKEWWNSDRHYCRQDTPGAYGGFYTSQDIREIVQYAADRFITVIPEIEMPGHSEEVTAVYPELSCSGEPYKNGEFCAGNEDTFRFLETVLDEVIELFPSKYIHIGGDEANKTTWESCPKCQKRMHDNGLKNVDELQSYFIHRISDYLESKGRKLLGWDEILDGGLAPDATVMSWRGTQGGLKAVNMGHNVIMTPGEYCYFDAYQDDPILEPEAIGGYLPLEKVYSYNPVPDSLTADKSQRILGVQANVWTEYMPTYSHAEYMIYPRLLALSEIAWTDTPQKSWERFLPAVNRQLSWLHDQGINAHPISKSVEMHQTVDTAAHEIKISFTCNRIPVEIRYTLDGILPSPTSTLYTGPITVKDSAHIAVAQFGNGKQFTEPQNFTVYYHKAIGSKVTYNTPYSQHYNAGGKTALTDGYTGGRSYGDGHWQGFTGDMDVILDLGKSTPIHNITARFMQQTGPWIWFPHTVEIYASEDGEKFSLLKRIENTTPRDTEGVLFHNFGITGNYKARYLRYVARAVPKKDGYMFVDEIFVR</sequence>
<dbReference type="SUPFAM" id="SSF51445">
    <property type="entry name" value="(Trans)glycosidases"/>
    <property type="match status" value="1"/>
</dbReference>
<gene>
    <name evidence="9" type="ORF">NMU02_00365</name>
</gene>
<evidence type="ECO:0000256" key="5">
    <source>
        <dbReference type="ARBA" id="ARBA00023295"/>
    </source>
</evidence>
<keyword evidence="4 9" id="KW-0378">Hydrolase</keyword>
<comment type="catalytic activity">
    <reaction evidence="1">
        <text>Hydrolysis of terminal non-reducing N-acetyl-D-hexosamine residues in N-acetyl-beta-D-hexosaminides.</text>
        <dbReference type="EC" id="3.2.1.52"/>
    </reaction>
</comment>
<evidence type="ECO:0000256" key="1">
    <source>
        <dbReference type="ARBA" id="ARBA00001231"/>
    </source>
</evidence>
<accession>A0ABT1MDV2</accession>
<proteinExistence type="inferred from homology"/>
<feature type="domain" description="Beta-hexosaminidase bacterial type N-terminal" evidence="7">
    <location>
        <begin position="29"/>
        <end position="147"/>
    </location>
</feature>
<name>A0ABT1MDV2_9BACT</name>
<dbReference type="InterPro" id="IPR059177">
    <property type="entry name" value="GH29D-like_dom"/>
</dbReference>
<dbReference type="Gene3D" id="3.30.379.10">
    <property type="entry name" value="Chitobiase/beta-hexosaminidase domain 2-like"/>
    <property type="match status" value="1"/>
</dbReference>
<evidence type="ECO:0000259" key="7">
    <source>
        <dbReference type="Pfam" id="PF02838"/>
    </source>
</evidence>
<evidence type="ECO:0000259" key="8">
    <source>
        <dbReference type="Pfam" id="PF13290"/>
    </source>
</evidence>
<dbReference type="Pfam" id="PF00728">
    <property type="entry name" value="Glyco_hydro_20"/>
    <property type="match status" value="1"/>
</dbReference>
<dbReference type="InterPro" id="IPR015882">
    <property type="entry name" value="HEX_bac_N"/>
</dbReference>
<keyword evidence="5" id="KW-0326">Glycosidase</keyword>
<evidence type="ECO:0000313" key="10">
    <source>
        <dbReference type="Proteomes" id="UP001205603"/>
    </source>
</evidence>
<dbReference type="GO" id="GO:0016787">
    <property type="term" value="F:hydrolase activity"/>
    <property type="evidence" value="ECO:0007669"/>
    <property type="project" value="UniProtKB-KW"/>
</dbReference>
<dbReference type="RefSeq" id="WP_255025055.1">
    <property type="nucleotide sequence ID" value="NZ_JANDHW010000001.1"/>
</dbReference>
<dbReference type="EMBL" id="JANDHW010000001">
    <property type="protein sequence ID" value="MCP9610546.1"/>
    <property type="molecule type" value="Genomic_DNA"/>
</dbReference>